<dbReference type="SMART" id="SM00398">
    <property type="entry name" value="HMG"/>
    <property type="match status" value="1"/>
</dbReference>
<dbReference type="PROSITE" id="PS50118">
    <property type="entry name" value="HMG_BOX_2"/>
    <property type="match status" value="1"/>
</dbReference>
<dbReference type="PANTHER" id="PTHR48112">
    <property type="entry name" value="HIGH MOBILITY GROUP PROTEIN DSP1"/>
    <property type="match status" value="1"/>
</dbReference>
<evidence type="ECO:0000313" key="7">
    <source>
        <dbReference type="Proteomes" id="UP000077315"/>
    </source>
</evidence>
<dbReference type="STRING" id="763407.A0A162ZBS3"/>
<keyword evidence="7" id="KW-1185">Reference proteome</keyword>
<feature type="DNA-binding region" description="HMG box" evidence="2">
    <location>
        <begin position="159"/>
        <end position="228"/>
    </location>
</feature>
<evidence type="ECO:0000256" key="1">
    <source>
        <dbReference type="ARBA" id="ARBA00023125"/>
    </source>
</evidence>
<dbReference type="InterPro" id="IPR036910">
    <property type="entry name" value="HMG_box_dom_sf"/>
</dbReference>
<sequence length="263" mass="30396">MYIEMILKLIQNNNNLDRLHRVLNTSTETNLGTQCNQLKTQLRKALQRQESLQYDLRVYQDQVKRLRNEKDILLEEIERSRVITTSFDDSSASDVESHTSAAGIKRDRLHHESAHINDQSSFVKILGRPNNQVKKRRSQKETNSTHSTKAKKKKDPNAPKGPGNPFFLYCRMERDRIKEESDHDMNLGEMTRILGQEWKSLEPKEKQKYLDLFKKEHDEYEEALRSYTASTENTAEQSSPSEAHSDLVADTPVVDGKSQPKGV</sequence>
<dbReference type="SUPFAM" id="SSF47095">
    <property type="entry name" value="HMG-box"/>
    <property type="match status" value="1"/>
</dbReference>
<feature type="region of interest" description="Disordered" evidence="4">
    <location>
        <begin position="223"/>
        <end position="263"/>
    </location>
</feature>
<reference evidence="7" key="1">
    <citation type="submission" date="2015-06" db="EMBL/GenBank/DDBJ databases">
        <title>Expansion of signal transduction pathways in fungi by whole-genome duplication.</title>
        <authorList>
            <consortium name="DOE Joint Genome Institute"/>
            <person name="Corrochano L.M."/>
            <person name="Kuo A."/>
            <person name="Marcet-Houben M."/>
            <person name="Polaino S."/>
            <person name="Salamov A."/>
            <person name="Villalobos J.M."/>
            <person name="Alvarez M.I."/>
            <person name="Avalos J."/>
            <person name="Benito E.P."/>
            <person name="Benoit I."/>
            <person name="Burger G."/>
            <person name="Camino L.P."/>
            <person name="Canovas D."/>
            <person name="Cerda-Olmedo E."/>
            <person name="Cheng J.-F."/>
            <person name="Dominguez A."/>
            <person name="Elias M."/>
            <person name="Eslava A.P."/>
            <person name="Glaser F."/>
            <person name="Grimwood J."/>
            <person name="Gutierrez G."/>
            <person name="Heitman J."/>
            <person name="Henrissat B."/>
            <person name="Iturriaga E.A."/>
            <person name="Lang B.F."/>
            <person name="Lavin J.L."/>
            <person name="Lee S."/>
            <person name="Li W."/>
            <person name="Lindquist E."/>
            <person name="Lopez-Garcia S."/>
            <person name="Luque E.M."/>
            <person name="Marcos A.T."/>
            <person name="Martin J."/>
            <person name="McCluskey K."/>
            <person name="Medina H.R."/>
            <person name="Miralles-Duran A."/>
            <person name="Miyazaki A."/>
            <person name="Munoz-Torres E."/>
            <person name="Oguiza J.A."/>
            <person name="Ohm R."/>
            <person name="Olmedo M."/>
            <person name="Orejas M."/>
            <person name="Ortiz-Castellanos L."/>
            <person name="Pisabarro A.G."/>
            <person name="Rodriguez-Romero J."/>
            <person name="Ruiz-Herrera J."/>
            <person name="Ruiz-Vazquez R."/>
            <person name="Sanz C."/>
            <person name="Schackwitz W."/>
            <person name="Schmutz J."/>
            <person name="Shahriari M."/>
            <person name="Shelest E."/>
            <person name="Silva-Franco F."/>
            <person name="Soanes D."/>
            <person name="Syed K."/>
            <person name="Tagua V.G."/>
            <person name="Talbot N.J."/>
            <person name="Thon M."/>
            <person name="De vries R.P."/>
            <person name="Wiebenga A."/>
            <person name="Yadav J.S."/>
            <person name="Braun E.L."/>
            <person name="Baker S."/>
            <person name="Garre V."/>
            <person name="Horwitz B."/>
            <person name="Torres-Martinez S."/>
            <person name="Idnurm A."/>
            <person name="Herrera-Estrella A."/>
            <person name="Gabaldon T."/>
            <person name="Grigoriev I.V."/>
        </authorList>
    </citation>
    <scope>NUCLEOTIDE SEQUENCE [LARGE SCALE GENOMIC DNA]</scope>
    <source>
        <strain evidence="7">NRRL 1555(-)</strain>
    </source>
</reference>
<dbReference type="RefSeq" id="XP_018283731.1">
    <property type="nucleotide sequence ID" value="XM_018437595.1"/>
</dbReference>
<feature type="domain" description="HMG box" evidence="5">
    <location>
        <begin position="159"/>
        <end position="228"/>
    </location>
</feature>
<keyword evidence="2" id="KW-0539">Nucleus</keyword>
<dbReference type="OrthoDB" id="1919336at2759"/>
<evidence type="ECO:0000313" key="6">
    <source>
        <dbReference type="EMBL" id="OAD65691.1"/>
    </source>
</evidence>
<evidence type="ECO:0000256" key="3">
    <source>
        <dbReference type="SAM" id="Coils"/>
    </source>
</evidence>
<dbReference type="InParanoid" id="A0A162ZBS3"/>
<organism evidence="6 7">
    <name type="scientific">Phycomyces blakesleeanus (strain ATCC 8743b / DSM 1359 / FGSC 10004 / NBRC 33097 / NRRL 1555)</name>
    <dbReference type="NCBI Taxonomy" id="763407"/>
    <lineage>
        <taxon>Eukaryota</taxon>
        <taxon>Fungi</taxon>
        <taxon>Fungi incertae sedis</taxon>
        <taxon>Mucoromycota</taxon>
        <taxon>Mucoromycotina</taxon>
        <taxon>Mucoromycetes</taxon>
        <taxon>Mucorales</taxon>
        <taxon>Phycomycetaceae</taxon>
        <taxon>Phycomyces</taxon>
    </lineage>
</organism>
<feature type="compositionally biased region" description="Polar residues" evidence="4">
    <location>
        <begin position="227"/>
        <end position="242"/>
    </location>
</feature>
<dbReference type="EMBL" id="KV441008">
    <property type="protein sequence ID" value="OAD65691.1"/>
    <property type="molecule type" value="Genomic_DNA"/>
</dbReference>
<feature type="coiled-coil region" evidence="3">
    <location>
        <begin position="35"/>
        <end position="83"/>
    </location>
</feature>
<dbReference type="Proteomes" id="UP000077315">
    <property type="component" value="Unassembled WGS sequence"/>
</dbReference>
<dbReference type="GO" id="GO:0003677">
    <property type="term" value="F:DNA binding"/>
    <property type="evidence" value="ECO:0007669"/>
    <property type="project" value="UniProtKB-UniRule"/>
</dbReference>
<feature type="compositionally biased region" description="Polar residues" evidence="4">
    <location>
        <begin position="87"/>
        <end position="100"/>
    </location>
</feature>
<keyword evidence="1 2" id="KW-0238">DNA-binding</keyword>
<dbReference type="VEuPathDB" id="FungiDB:PHYBLDRAFT_175866"/>
<gene>
    <name evidence="6" type="ORF">PHYBLDRAFT_175866</name>
</gene>
<dbReference type="InterPro" id="IPR050342">
    <property type="entry name" value="HMGB"/>
</dbReference>
<dbReference type="GeneID" id="28998501"/>
<evidence type="ECO:0000256" key="4">
    <source>
        <dbReference type="SAM" id="MobiDB-lite"/>
    </source>
</evidence>
<name>A0A162ZBS3_PHYB8</name>
<feature type="region of interest" description="Disordered" evidence="4">
    <location>
        <begin position="87"/>
        <end position="167"/>
    </location>
</feature>
<dbReference type="GO" id="GO:0005634">
    <property type="term" value="C:nucleus"/>
    <property type="evidence" value="ECO:0007669"/>
    <property type="project" value="UniProtKB-UniRule"/>
</dbReference>
<keyword evidence="3" id="KW-0175">Coiled coil</keyword>
<feature type="compositionally biased region" description="Basic and acidic residues" evidence="4">
    <location>
        <begin position="104"/>
        <end position="115"/>
    </location>
</feature>
<dbReference type="Gene3D" id="1.10.30.10">
    <property type="entry name" value="High mobility group box domain"/>
    <property type="match status" value="1"/>
</dbReference>
<evidence type="ECO:0000256" key="2">
    <source>
        <dbReference type="PROSITE-ProRule" id="PRU00267"/>
    </source>
</evidence>
<dbReference type="InterPro" id="IPR009071">
    <property type="entry name" value="HMG_box_dom"/>
</dbReference>
<dbReference type="Pfam" id="PF00505">
    <property type="entry name" value="HMG_box"/>
    <property type="match status" value="1"/>
</dbReference>
<protein>
    <recommendedName>
        <fullName evidence="5">HMG box domain-containing protein</fullName>
    </recommendedName>
</protein>
<dbReference type="AlphaFoldDB" id="A0A162ZBS3"/>
<evidence type="ECO:0000259" key="5">
    <source>
        <dbReference type="PROSITE" id="PS50118"/>
    </source>
</evidence>
<proteinExistence type="predicted"/>
<accession>A0A162ZBS3</accession>